<proteinExistence type="predicted"/>
<gene>
    <name evidence="1" type="primary">g965</name>
    <name evidence="1" type="ORF">VP750_LOCUS839</name>
</gene>
<keyword evidence="2" id="KW-1185">Reference proteome</keyword>
<name>A0ABP1FKP7_9CHLO</name>
<dbReference type="Pfam" id="PF01026">
    <property type="entry name" value="TatD_DNase"/>
    <property type="match status" value="1"/>
</dbReference>
<dbReference type="SUPFAM" id="SSF51556">
    <property type="entry name" value="Metallo-dependent hydrolases"/>
    <property type="match status" value="1"/>
</dbReference>
<dbReference type="Gene3D" id="3.20.20.140">
    <property type="entry name" value="Metal-dependent hydrolases"/>
    <property type="match status" value="1"/>
</dbReference>
<dbReference type="Proteomes" id="UP001497392">
    <property type="component" value="Unassembled WGS sequence"/>
</dbReference>
<dbReference type="PANTHER" id="PTHR47176">
    <property type="entry name" value="OSJNBA0020J04.13 PROTEIN"/>
    <property type="match status" value="1"/>
</dbReference>
<comment type="caution">
    <text evidence="1">The sequence shown here is derived from an EMBL/GenBank/DDBJ whole genome shotgun (WGS) entry which is preliminary data.</text>
</comment>
<dbReference type="PIRSF" id="PIRSF005902">
    <property type="entry name" value="DNase_TatD"/>
    <property type="match status" value="1"/>
</dbReference>
<sequence>MLRLFDAHCHLQDERFGCNAAKVIQEAQSAGVQKLACNGCWEGDWEKVLNIAREHEAVIPNFGLHPWWVKDRTSGWLNKLREQLLAHPEAGLGECGLDHAKAGTAGHEVQAEVFSQQLHLGSQLRRPVSVHCVKAFGALSDIVHKAGPFPAGLVLHSWAGSAEVTRQLARIEGVYFSISGHTFNLSDKKLTPMLQQVPLDRLLLETDSPDGLLPLQKREISKQKTVTTDDPDENETLNKPANVRAVLTLVSSIMHAEEDRVAESAFRNACKVFGVSA</sequence>
<evidence type="ECO:0000313" key="2">
    <source>
        <dbReference type="Proteomes" id="UP001497392"/>
    </source>
</evidence>
<dbReference type="EMBL" id="CAXHTA020000002">
    <property type="protein sequence ID" value="CAL5219180.1"/>
    <property type="molecule type" value="Genomic_DNA"/>
</dbReference>
<dbReference type="PANTHER" id="PTHR47176:SF1">
    <property type="entry name" value="OS04G0577500 PROTEIN"/>
    <property type="match status" value="1"/>
</dbReference>
<dbReference type="InterPro" id="IPR032466">
    <property type="entry name" value="Metal_Hydrolase"/>
</dbReference>
<protein>
    <submittedName>
        <fullName evidence="1">G965 protein</fullName>
    </submittedName>
</protein>
<dbReference type="CDD" id="cd01310">
    <property type="entry name" value="TatD_DNAse"/>
    <property type="match status" value="1"/>
</dbReference>
<accession>A0ABP1FKP7</accession>
<organism evidence="1 2">
    <name type="scientific">Coccomyxa viridis</name>
    <dbReference type="NCBI Taxonomy" id="1274662"/>
    <lineage>
        <taxon>Eukaryota</taxon>
        <taxon>Viridiplantae</taxon>
        <taxon>Chlorophyta</taxon>
        <taxon>core chlorophytes</taxon>
        <taxon>Trebouxiophyceae</taxon>
        <taxon>Trebouxiophyceae incertae sedis</taxon>
        <taxon>Coccomyxaceae</taxon>
        <taxon>Coccomyxa</taxon>
    </lineage>
</organism>
<dbReference type="InterPro" id="IPR001130">
    <property type="entry name" value="TatD-like"/>
</dbReference>
<evidence type="ECO:0000313" key="1">
    <source>
        <dbReference type="EMBL" id="CAL5219180.1"/>
    </source>
</evidence>
<reference evidence="1 2" key="1">
    <citation type="submission" date="2024-06" db="EMBL/GenBank/DDBJ databases">
        <authorList>
            <person name="Kraege A."/>
            <person name="Thomma B."/>
        </authorList>
    </citation>
    <scope>NUCLEOTIDE SEQUENCE [LARGE SCALE GENOMIC DNA]</scope>
</reference>